<dbReference type="EMBL" id="MSZS01000001">
    <property type="protein sequence ID" value="PKX99662.1"/>
    <property type="molecule type" value="Genomic_DNA"/>
</dbReference>
<comment type="caution">
    <text evidence="2">The sequence shown here is derived from an EMBL/GenBank/DDBJ whole genome shotgun (WGS) entry which is preliminary data.</text>
</comment>
<evidence type="ECO:0000313" key="3">
    <source>
        <dbReference type="Proteomes" id="UP000234474"/>
    </source>
</evidence>
<reference evidence="3" key="1">
    <citation type="journal article" date="2018" name="Proc. Natl. Acad. Sci. U.S.A.">
        <title>Linking secondary metabolites to gene clusters through genome sequencing of six diverse Aspergillus species.</title>
        <authorList>
            <person name="Kaerboelling I."/>
            <person name="Vesth T.C."/>
            <person name="Frisvad J.C."/>
            <person name="Nybo J.L."/>
            <person name="Theobald S."/>
            <person name="Kuo A."/>
            <person name="Bowyer P."/>
            <person name="Matsuda Y."/>
            <person name="Mondo S."/>
            <person name="Lyhne E.K."/>
            <person name="Kogle M.E."/>
            <person name="Clum A."/>
            <person name="Lipzen A."/>
            <person name="Salamov A."/>
            <person name="Ngan C.Y."/>
            <person name="Daum C."/>
            <person name="Chiniquy J."/>
            <person name="Barry K."/>
            <person name="LaButti K."/>
            <person name="Haridas S."/>
            <person name="Simmons B.A."/>
            <person name="Magnuson J.K."/>
            <person name="Mortensen U.H."/>
            <person name="Larsen T.O."/>
            <person name="Grigoriev I.V."/>
            <person name="Baker S.E."/>
            <person name="Andersen M.R."/>
        </authorList>
    </citation>
    <scope>NUCLEOTIDE SEQUENCE [LARGE SCALE GENOMIC DNA]</scope>
    <source>
        <strain evidence="3">IBT 16806</strain>
    </source>
</reference>
<dbReference type="GeneID" id="36539709"/>
<protein>
    <submittedName>
        <fullName evidence="2">Uncharacterized protein</fullName>
    </submittedName>
</protein>
<evidence type="ECO:0000256" key="1">
    <source>
        <dbReference type="SAM" id="SignalP"/>
    </source>
</evidence>
<feature type="signal peptide" evidence="1">
    <location>
        <begin position="1"/>
        <end position="26"/>
    </location>
</feature>
<accession>A0A2I1CPV4</accession>
<dbReference type="AlphaFoldDB" id="A0A2I1CPV4"/>
<dbReference type="RefSeq" id="XP_024688257.1">
    <property type="nucleotide sequence ID" value="XM_024832373.1"/>
</dbReference>
<name>A0A2I1CPV4_ASPN1</name>
<feature type="chain" id="PRO_5014179442" evidence="1">
    <location>
        <begin position="27"/>
        <end position="58"/>
    </location>
</feature>
<proteinExistence type="predicted"/>
<keyword evidence="1" id="KW-0732">Signal</keyword>
<gene>
    <name evidence="2" type="ORF">P174DRAFT_53602</name>
</gene>
<dbReference type="VEuPathDB" id="FungiDB:P174DRAFT_53602"/>
<evidence type="ECO:0000313" key="2">
    <source>
        <dbReference type="EMBL" id="PKX99662.1"/>
    </source>
</evidence>
<dbReference type="Proteomes" id="UP000234474">
    <property type="component" value="Unassembled WGS sequence"/>
</dbReference>
<sequence>MANKHCQAFTALALAILGMLLLRVSGLPWSDSNLGIGNLIRSSIIARRRTPDSNLYPA</sequence>
<organism evidence="2 3">
    <name type="scientific">Aspergillus novofumigatus (strain IBT 16806)</name>
    <dbReference type="NCBI Taxonomy" id="1392255"/>
    <lineage>
        <taxon>Eukaryota</taxon>
        <taxon>Fungi</taxon>
        <taxon>Dikarya</taxon>
        <taxon>Ascomycota</taxon>
        <taxon>Pezizomycotina</taxon>
        <taxon>Eurotiomycetes</taxon>
        <taxon>Eurotiomycetidae</taxon>
        <taxon>Eurotiales</taxon>
        <taxon>Aspergillaceae</taxon>
        <taxon>Aspergillus</taxon>
        <taxon>Aspergillus subgen. Fumigati</taxon>
    </lineage>
</organism>
<keyword evidence="3" id="KW-1185">Reference proteome</keyword>